<dbReference type="Proteomes" id="UP001431783">
    <property type="component" value="Unassembled WGS sequence"/>
</dbReference>
<feature type="domain" description="HAT C-terminal dimerisation" evidence="2">
    <location>
        <begin position="152"/>
        <end position="198"/>
    </location>
</feature>
<evidence type="ECO:0000256" key="1">
    <source>
        <dbReference type="SAM" id="MobiDB-lite"/>
    </source>
</evidence>
<sequence length="199" mass="22804">MASKKKSPIWTYFKGVVKDPRSAVCKLREIKFFFGGVGKKATTSKMLNNLRNEHSEEYQKFVPKLPEGQETTNQDTNEKSDDSTSSSLTLTKRMRTEDQSLNQTIHSNFMDCCKEVLAEKSTAHRKTAAERKAVATEMDIFLSISIISHHDNPYMWCQARKSEFPCLIKIAAKYLFAPGSTVYTERFFSEDGMVYEKKK</sequence>
<dbReference type="GO" id="GO:0046983">
    <property type="term" value="F:protein dimerization activity"/>
    <property type="evidence" value="ECO:0007669"/>
    <property type="project" value="InterPro"/>
</dbReference>
<organism evidence="3 4">
    <name type="scientific">Henosepilachna vigintioctopunctata</name>
    <dbReference type="NCBI Taxonomy" id="420089"/>
    <lineage>
        <taxon>Eukaryota</taxon>
        <taxon>Metazoa</taxon>
        <taxon>Ecdysozoa</taxon>
        <taxon>Arthropoda</taxon>
        <taxon>Hexapoda</taxon>
        <taxon>Insecta</taxon>
        <taxon>Pterygota</taxon>
        <taxon>Neoptera</taxon>
        <taxon>Endopterygota</taxon>
        <taxon>Coleoptera</taxon>
        <taxon>Polyphaga</taxon>
        <taxon>Cucujiformia</taxon>
        <taxon>Coccinelloidea</taxon>
        <taxon>Coccinellidae</taxon>
        <taxon>Epilachninae</taxon>
        <taxon>Epilachnini</taxon>
        <taxon>Henosepilachna</taxon>
    </lineage>
</organism>
<protein>
    <recommendedName>
        <fullName evidence="2">HAT C-terminal dimerisation domain-containing protein</fullName>
    </recommendedName>
</protein>
<dbReference type="SUPFAM" id="SSF53098">
    <property type="entry name" value="Ribonuclease H-like"/>
    <property type="match status" value="1"/>
</dbReference>
<dbReference type="InterPro" id="IPR012337">
    <property type="entry name" value="RNaseH-like_sf"/>
</dbReference>
<dbReference type="InterPro" id="IPR008906">
    <property type="entry name" value="HATC_C_dom"/>
</dbReference>
<dbReference type="AlphaFoldDB" id="A0AAW1U6Y0"/>
<accession>A0AAW1U6Y0</accession>
<dbReference type="Pfam" id="PF05699">
    <property type="entry name" value="Dimer_Tnp_hAT"/>
    <property type="match status" value="1"/>
</dbReference>
<comment type="caution">
    <text evidence="3">The sequence shown here is derived from an EMBL/GenBank/DDBJ whole genome shotgun (WGS) entry which is preliminary data.</text>
</comment>
<evidence type="ECO:0000259" key="2">
    <source>
        <dbReference type="Pfam" id="PF05699"/>
    </source>
</evidence>
<gene>
    <name evidence="3" type="ORF">WA026_012726</name>
</gene>
<dbReference type="EMBL" id="JARQZJ010000036">
    <property type="protein sequence ID" value="KAK9876412.1"/>
    <property type="molecule type" value="Genomic_DNA"/>
</dbReference>
<evidence type="ECO:0000313" key="4">
    <source>
        <dbReference type="Proteomes" id="UP001431783"/>
    </source>
</evidence>
<evidence type="ECO:0000313" key="3">
    <source>
        <dbReference type="EMBL" id="KAK9876412.1"/>
    </source>
</evidence>
<keyword evidence="4" id="KW-1185">Reference proteome</keyword>
<feature type="region of interest" description="Disordered" evidence="1">
    <location>
        <begin position="61"/>
        <end position="95"/>
    </location>
</feature>
<proteinExistence type="predicted"/>
<reference evidence="3 4" key="1">
    <citation type="submission" date="2023-03" db="EMBL/GenBank/DDBJ databases">
        <title>Genome insight into feeding habits of ladybird beetles.</title>
        <authorList>
            <person name="Li H.-S."/>
            <person name="Huang Y.-H."/>
            <person name="Pang H."/>
        </authorList>
    </citation>
    <scope>NUCLEOTIDE SEQUENCE [LARGE SCALE GENOMIC DNA]</scope>
    <source>
        <strain evidence="3">SYSU_2023b</strain>
        <tissue evidence="3">Whole body</tissue>
    </source>
</reference>
<name>A0AAW1U6Y0_9CUCU</name>